<comment type="caution">
    <text evidence="5">The sequence shown here is derived from an EMBL/GenBank/DDBJ whole genome shotgun (WGS) entry which is preliminary data.</text>
</comment>
<evidence type="ECO:0000259" key="4">
    <source>
        <dbReference type="Pfam" id="PF13649"/>
    </source>
</evidence>
<keyword evidence="6" id="KW-1185">Reference proteome</keyword>
<accession>A0ABN2GSW6</accession>
<dbReference type="InterPro" id="IPR041698">
    <property type="entry name" value="Methyltransf_25"/>
</dbReference>
<dbReference type="GO" id="GO:0032259">
    <property type="term" value="P:methylation"/>
    <property type="evidence" value="ECO:0007669"/>
    <property type="project" value="UniProtKB-KW"/>
</dbReference>
<gene>
    <name evidence="5" type="ORF">GCM10009745_19390</name>
</gene>
<dbReference type="Gene3D" id="3.40.50.150">
    <property type="entry name" value="Vaccinia Virus protein VP39"/>
    <property type="match status" value="1"/>
</dbReference>
<sequence length="207" mass="22368">MTTAEEHWDARYAESTRIWSGKPNAALVVEVTGVAPGRALDLGSGEGGDAIWLAQQGWQVTAVDVSPIALGRAAEHAKEAGVEDRIEFQQHELGKTFPAGIFDLVSAQFLHSTIDLPREEILREAAAAVAVGGILLVEGHLEFPIKSHHEAHGDVHFPTPAEVVADLGLDDGRWELLTTAAHDSVKLMDGKEFHYKDGTVKARRLSV</sequence>
<keyword evidence="3" id="KW-0949">S-adenosyl-L-methionine</keyword>
<dbReference type="Proteomes" id="UP001500280">
    <property type="component" value="Unassembled WGS sequence"/>
</dbReference>
<dbReference type="EMBL" id="BAAANF010000006">
    <property type="protein sequence ID" value="GAA1676293.1"/>
    <property type="molecule type" value="Genomic_DNA"/>
</dbReference>
<keyword evidence="2" id="KW-0808">Transferase</keyword>
<keyword evidence="1 5" id="KW-0489">Methyltransferase</keyword>
<evidence type="ECO:0000256" key="1">
    <source>
        <dbReference type="ARBA" id="ARBA00022603"/>
    </source>
</evidence>
<dbReference type="CDD" id="cd02440">
    <property type="entry name" value="AdoMet_MTases"/>
    <property type="match status" value="1"/>
</dbReference>
<reference evidence="5 6" key="1">
    <citation type="journal article" date="2019" name="Int. J. Syst. Evol. Microbiol.">
        <title>The Global Catalogue of Microorganisms (GCM) 10K type strain sequencing project: providing services to taxonomists for standard genome sequencing and annotation.</title>
        <authorList>
            <consortium name="The Broad Institute Genomics Platform"/>
            <consortium name="The Broad Institute Genome Sequencing Center for Infectious Disease"/>
            <person name="Wu L."/>
            <person name="Ma J."/>
        </authorList>
    </citation>
    <scope>NUCLEOTIDE SEQUENCE [LARGE SCALE GENOMIC DNA]</scope>
    <source>
        <strain evidence="5 6">JCM 14307</strain>
    </source>
</reference>
<name>A0ABN2GSW6_9ACTN</name>
<feature type="domain" description="Methyltransferase" evidence="4">
    <location>
        <begin position="40"/>
        <end position="133"/>
    </location>
</feature>
<evidence type="ECO:0000313" key="5">
    <source>
        <dbReference type="EMBL" id="GAA1676293.1"/>
    </source>
</evidence>
<dbReference type="GO" id="GO:0008168">
    <property type="term" value="F:methyltransferase activity"/>
    <property type="evidence" value="ECO:0007669"/>
    <property type="project" value="UniProtKB-KW"/>
</dbReference>
<evidence type="ECO:0000313" key="6">
    <source>
        <dbReference type="Proteomes" id="UP001500280"/>
    </source>
</evidence>
<dbReference type="Pfam" id="PF13649">
    <property type="entry name" value="Methyltransf_25"/>
    <property type="match status" value="1"/>
</dbReference>
<dbReference type="PANTHER" id="PTHR43464">
    <property type="entry name" value="METHYLTRANSFERASE"/>
    <property type="match status" value="1"/>
</dbReference>
<protein>
    <submittedName>
        <fullName evidence="5">Class I SAM-dependent methyltransferase</fullName>
    </submittedName>
</protein>
<dbReference type="PANTHER" id="PTHR43464:SF19">
    <property type="entry name" value="UBIQUINONE BIOSYNTHESIS O-METHYLTRANSFERASE, MITOCHONDRIAL"/>
    <property type="match status" value="1"/>
</dbReference>
<evidence type="ECO:0000256" key="2">
    <source>
        <dbReference type="ARBA" id="ARBA00022679"/>
    </source>
</evidence>
<organism evidence="5 6">
    <name type="scientific">Kribbella yunnanensis</name>
    <dbReference type="NCBI Taxonomy" id="190194"/>
    <lineage>
        <taxon>Bacteria</taxon>
        <taxon>Bacillati</taxon>
        <taxon>Actinomycetota</taxon>
        <taxon>Actinomycetes</taxon>
        <taxon>Propionibacteriales</taxon>
        <taxon>Kribbellaceae</taxon>
        <taxon>Kribbella</taxon>
    </lineage>
</organism>
<dbReference type="RefSeq" id="WP_344148394.1">
    <property type="nucleotide sequence ID" value="NZ_BAAANF010000006.1"/>
</dbReference>
<dbReference type="InterPro" id="IPR029063">
    <property type="entry name" value="SAM-dependent_MTases_sf"/>
</dbReference>
<evidence type="ECO:0000256" key="3">
    <source>
        <dbReference type="ARBA" id="ARBA00022691"/>
    </source>
</evidence>
<proteinExistence type="predicted"/>
<dbReference type="SUPFAM" id="SSF53335">
    <property type="entry name" value="S-adenosyl-L-methionine-dependent methyltransferases"/>
    <property type="match status" value="1"/>
</dbReference>